<dbReference type="RefSeq" id="XP_032824062.1">
    <property type="nucleotide sequence ID" value="XM_032968171.1"/>
</dbReference>
<feature type="region of interest" description="Disordered" evidence="1">
    <location>
        <begin position="1"/>
        <end position="32"/>
    </location>
</feature>
<keyword evidence="2" id="KW-0472">Membrane</keyword>
<organism evidence="3 4">
    <name type="scientific">Petromyzon marinus</name>
    <name type="common">Sea lamprey</name>
    <dbReference type="NCBI Taxonomy" id="7757"/>
    <lineage>
        <taxon>Eukaryota</taxon>
        <taxon>Metazoa</taxon>
        <taxon>Chordata</taxon>
        <taxon>Craniata</taxon>
        <taxon>Vertebrata</taxon>
        <taxon>Cyclostomata</taxon>
        <taxon>Hyperoartia</taxon>
        <taxon>Petromyzontiformes</taxon>
        <taxon>Petromyzontidae</taxon>
        <taxon>Petromyzon</taxon>
    </lineage>
</organism>
<protein>
    <submittedName>
        <fullName evidence="4">Transmembrane protein 222</fullName>
    </submittedName>
</protein>
<dbReference type="Pfam" id="PF05608">
    <property type="entry name" value="RTE1"/>
    <property type="match status" value="1"/>
</dbReference>
<gene>
    <name evidence="4" type="primary">TMEM222</name>
</gene>
<dbReference type="Proteomes" id="UP001318040">
    <property type="component" value="Chromosome 39"/>
</dbReference>
<dbReference type="CTD" id="84065"/>
<accession>A0AAJ7X7N3</accession>
<dbReference type="AlphaFoldDB" id="A0AAJ7X7N3"/>
<keyword evidence="2" id="KW-1133">Transmembrane helix</keyword>
<dbReference type="PANTHER" id="PTHR20921">
    <property type="entry name" value="TRANSMEMBRANE PROTEIN 222"/>
    <property type="match status" value="1"/>
</dbReference>
<feature type="compositionally biased region" description="Basic and acidic residues" evidence="1">
    <location>
        <begin position="1"/>
        <end position="27"/>
    </location>
</feature>
<sequence length="201" mass="22540">MEETGRGGGRDTGDRDTGDAGDRDTGDMRPGQAWSDVDVARSRFPFCVVWTPIPCLSWFVPFIGHMGIAMSSGVIRDFAGPYYVSEDNMAFGNPTRYWMLEPSKIGVSHPNAWDKAISEASEEYKHRMHNLCCDNCHSHVAMALNLMRYGGRDDWGMVRLCVLMLVRGRHVSMWGFLKTWLPFTLMVTTAVIISAVLRLGT</sequence>
<evidence type="ECO:0000256" key="2">
    <source>
        <dbReference type="SAM" id="Phobius"/>
    </source>
</evidence>
<dbReference type="InterPro" id="IPR008496">
    <property type="entry name" value="TMEM222/RTE1"/>
</dbReference>
<dbReference type="PANTHER" id="PTHR20921:SF0">
    <property type="entry name" value="TRANSMEMBRANE PROTEIN 222"/>
    <property type="match status" value="1"/>
</dbReference>
<dbReference type="KEGG" id="pmrn:116950434"/>
<reference evidence="4" key="1">
    <citation type="submission" date="2025-08" db="UniProtKB">
        <authorList>
            <consortium name="RefSeq"/>
        </authorList>
    </citation>
    <scope>IDENTIFICATION</scope>
    <source>
        <tissue evidence="4">Sperm</tissue>
    </source>
</reference>
<keyword evidence="3" id="KW-1185">Reference proteome</keyword>
<dbReference type="GeneID" id="116950434"/>
<evidence type="ECO:0000256" key="1">
    <source>
        <dbReference type="SAM" id="MobiDB-lite"/>
    </source>
</evidence>
<feature type="transmembrane region" description="Helical" evidence="2">
    <location>
        <begin position="183"/>
        <end position="200"/>
    </location>
</feature>
<name>A0AAJ7X7N3_PETMA</name>
<evidence type="ECO:0000313" key="4">
    <source>
        <dbReference type="RefSeq" id="XP_032824062.1"/>
    </source>
</evidence>
<keyword evidence="2 4" id="KW-0812">Transmembrane</keyword>
<proteinExistence type="predicted"/>
<evidence type="ECO:0000313" key="3">
    <source>
        <dbReference type="Proteomes" id="UP001318040"/>
    </source>
</evidence>